<feature type="transmembrane region" description="Helical" evidence="1">
    <location>
        <begin position="33"/>
        <end position="54"/>
    </location>
</feature>
<gene>
    <name evidence="2" type="ORF">RISW2_13355</name>
</gene>
<dbReference type="AlphaFoldDB" id="X7F483"/>
<keyword evidence="1" id="KW-0812">Transmembrane</keyword>
<feature type="transmembrane region" description="Helical" evidence="1">
    <location>
        <begin position="6"/>
        <end position="26"/>
    </location>
</feature>
<proteinExistence type="predicted"/>
<dbReference type="STRING" id="1449351.RISW2_13355"/>
<dbReference type="OrthoDB" id="8601734at2"/>
<dbReference type="EMBL" id="JAME01000031">
    <property type="protein sequence ID" value="ETX27513.1"/>
    <property type="molecule type" value="Genomic_DNA"/>
</dbReference>
<reference evidence="2 3" key="1">
    <citation type="submission" date="2014-01" db="EMBL/GenBank/DDBJ databases">
        <title>Roseivivax isoporae LMG 25204 Genome Sequencing.</title>
        <authorList>
            <person name="Lai Q."/>
            <person name="Li G."/>
            <person name="Shao Z."/>
        </authorList>
    </citation>
    <scope>NUCLEOTIDE SEQUENCE [LARGE SCALE GENOMIC DNA]</scope>
    <source>
        <strain evidence="2 3">LMG 25204</strain>
    </source>
</reference>
<sequence length="165" mass="17383">MVFELMAVIVAGFAGAGAMLVVTQLLRGLPRWLVPLTAGVAMLGTSIALEYGWYARTAAGLPAGVVVAEAASATSWWRPWTYAVPMVERFIALDTGNLHPNAETEGLYMADLYFYGRWRPVQSVQVMVDCPGGRRADPAGGDGGAPVWRDVGAGDPIVSAVCGAV</sequence>
<keyword evidence="1" id="KW-1133">Transmembrane helix</keyword>
<keyword evidence="1" id="KW-0472">Membrane</keyword>
<evidence type="ECO:0000256" key="1">
    <source>
        <dbReference type="SAM" id="Phobius"/>
    </source>
</evidence>
<dbReference type="eggNOG" id="ENOG5032P1D">
    <property type="taxonomic scope" value="Bacteria"/>
</dbReference>
<evidence type="ECO:0000313" key="3">
    <source>
        <dbReference type="Proteomes" id="UP000023430"/>
    </source>
</evidence>
<dbReference type="Proteomes" id="UP000023430">
    <property type="component" value="Unassembled WGS sequence"/>
</dbReference>
<comment type="caution">
    <text evidence="2">The sequence shown here is derived from an EMBL/GenBank/DDBJ whole genome shotgun (WGS) entry which is preliminary data.</text>
</comment>
<name>X7F483_9RHOB</name>
<accession>X7F483</accession>
<keyword evidence="3" id="KW-1185">Reference proteome</keyword>
<organism evidence="2 3">
    <name type="scientific">Roseivivax isoporae LMG 25204</name>
    <dbReference type="NCBI Taxonomy" id="1449351"/>
    <lineage>
        <taxon>Bacteria</taxon>
        <taxon>Pseudomonadati</taxon>
        <taxon>Pseudomonadota</taxon>
        <taxon>Alphaproteobacteria</taxon>
        <taxon>Rhodobacterales</taxon>
        <taxon>Roseobacteraceae</taxon>
        <taxon>Roseivivax</taxon>
    </lineage>
</organism>
<dbReference type="RefSeq" id="WP_043773542.1">
    <property type="nucleotide sequence ID" value="NZ_JAME01000031.1"/>
</dbReference>
<evidence type="ECO:0000313" key="2">
    <source>
        <dbReference type="EMBL" id="ETX27513.1"/>
    </source>
</evidence>
<protein>
    <submittedName>
        <fullName evidence="2">Uncharacterized protein</fullName>
    </submittedName>
</protein>